<dbReference type="InterPro" id="IPR003961">
    <property type="entry name" value="FN3_dom"/>
</dbReference>
<keyword evidence="16" id="KW-1185">Reference proteome</keyword>
<feature type="domain" description="Ig-like" evidence="13">
    <location>
        <begin position="1358"/>
        <end position="1448"/>
    </location>
</feature>
<feature type="region of interest" description="Disordered" evidence="11">
    <location>
        <begin position="691"/>
        <end position="777"/>
    </location>
</feature>
<dbReference type="EnsemblMetazoa" id="XM_019903494.1">
    <property type="protein sequence ID" value="XP_019759053.1"/>
    <property type="gene ID" value="LOC109536993"/>
</dbReference>
<feature type="domain" description="Fibronectin type-III" evidence="14">
    <location>
        <begin position="2018"/>
        <end position="2114"/>
    </location>
</feature>
<feature type="domain" description="Ig-like" evidence="13">
    <location>
        <begin position="1541"/>
        <end position="1627"/>
    </location>
</feature>
<evidence type="ECO:0000256" key="9">
    <source>
        <dbReference type="ARBA" id="ARBA00023319"/>
    </source>
</evidence>
<dbReference type="PANTHER" id="PTHR13817:SF166">
    <property type="entry name" value="NEURONAL IGCAM-RELATED"/>
    <property type="match status" value="1"/>
</dbReference>
<feature type="region of interest" description="Disordered" evidence="11">
    <location>
        <begin position="539"/>
        <end position="567"/>
    </location>
</feature>
<feature type="domain" description="Ig-like" evidence="13">
    <location>
        <begin position="1162"/>
        <end position="1254"/>
    </location>
</feature>
<feature type="domain" description="Ig-like" evidence="13">
    <location>
        <begin position="1633"/>
        <end position="1716"/>
    </location>
</feature>
<proteinExistence type="inferred from homology"/>
<dbReference type="InterPro" id="IPR003598">
    <property type="entry name" value="Ig_sub2"/>
</dbReference>
<dbReference type="InterPro" id="IPR013783">
    <property type="entry name" value="Ig-like_fold"/>
</dbReference>
<dbReference type="InterPro" id="IPR036028">
    <property type="entry name" value="SH3-like_dom_sf"/>
</dbReference>
<evidence type="ECO:0000256" key="1">
    <source>
        <dbReference type="ARBA" id="ARBA00004123"/>
    </source>
</evidence>
<evidence type="ECO:0000256" key="11">
    <source>
        <dbReference type="SAM" id="MobiDB-lite"/>
    </source>
</evidence>
<dbReference type="Gene3D" id="2.30.30.40">
    <property type="entry name" value="SH3 Domains"/>
    <property type="match status" value="1"/>
</dbReference>
<dbReference type="InterPro" id="IPR036179">
    <property type="entry name" value="Ig-like_dom_sf"/>
</dbReference>
<dbReference type="InterPro" id="IPR001452">
    <property type="entry name" value="SH3_domain"/>
</dbReference>
<feature type="compositionally biased region" description="Basic and acidic residues" evidence="11">
    <location>
        <begin position="290"/>
        <end position="319"/>
    </location>
</feature>
<feature type="compositionally biased region" description="Basic and acidic residues" evidence="11">
    <location>
        <begin position="65"/>
        <end position="91"/>
    </location>
</feature>
<dbReference type="FunFam" id="2.60.40.10:FF:000425">
    <property type="entry name" value="Myosin light chain kinase"/>
    <property type="match status" value="2"/>
</dbReference>
<dbReference type="CDD" id="cd00063">
    <property type="entry name" value="FN3"/>
    <property type="match status" value="3"/>
</dbReference>
<dbReference type="PRINTS" id="PR00014">
    <property type="entry name" value="FNTYPEIII"/>
</dbReference>
<evidence type="ECO:0008006" key="17">
    <source>
        <dbReference type="Google" id="ProtNLM"/>
    </source>
</evidence>
<feature type="compositionally biased region" description="Basic and acidic residues" evidence="11">
    <location>
        <begin position="694"/>
        <end position="730"/>
    </location>
</feature>
<reference evidence="15" key="2">
    <citation type="submission" date="2024-08" db="UniProtKB">
        <authorList>
            <consortium name="EnsemblMetazoa"/>
        </authorList>
    </citation>
    <scope>IDENTIFICATION</scope>
</reference>
<evidence type="ECO:0000256" key="4">
    <source>
        <dbReference type="ARBA" id="ARBA00022443"/>
    </source>
</evidence>
<keyword evidence="7" id="KW-1015">Disulfide bond</keyword>
<feature type="region of interest" description="Disordered" evidence="11">
    <location>
        <begin position="623"/>
        <end position="677"/>
    </location>
</feature>
<sequence length="2179" mass="247374">MPIEKETEEVKQEVVIKVPEQPKTSEEPLDTSAEFTVVQEAPDQAPTEETETKVVVDKKKKPKTRKPDQPDEVEAKVTLEKPTKDVTEESIKLPVSKDIPTEEAEDEVSIKKHIPVEDRDVESPKEEVTISLKKRKKPAQQPESEQSEAEITIKKTTKPDEQTLTSPAEEEVKFTIPKAPKISEESADAEVSLKQYIPDEPLEEESEEHKDEPKPTQTEVTESEVTIKKRAPKKKKELPTDVSVKPKPTEEDVEADVKLMPKETKEPDKGEDEVTIKKHVPVEEDEESEKIDSKPTTKADEEKHVDKEKEEQKPPKTEESETEVTIKKPIPKKKKEQSPEMALPPKHKEEDVEAEVKLPPKEAKVPDEGEDQVTIKKHVPVAEDDESEKPTTQLTTETEVEENLKLVPKKGISLDEGNDAVTIKKHVPVEDDETPTEFTIKPTPQTENVEAELPSEKLPEEGKDEVTVKKHVPVEIEEIAEETIVKPTPKAKEVEENFKITPKKDQLPEEGEDDITIKKFVPSPEDDETEDETILTIPKPKDEQETEVVIKKSKKHPKKVEEGEDEVKIKKHVPVSSEEEDTVTIKKPTEDEVDETFKTKKPIKIPNEEEEDEVSIKKYVPMEEDEAEVFRKKPAKPEETPEEVETQVTIKKPTKDEVDETFKTKKPTRVPTEEEEDELSIKKYIPVEEDETEVFIKKPTKPEEAPKEVETQVTIKRDKSPVQEEAEVKITKKTKSKKPPVEEAADELTVQKLKPVRKPSLPQEEEKEEDIPSVTFKPRVSKTKEDVEQEFRISLDSYAEEEINLSSKIKLKKPKRQPTFGEEAAEESLKIIEEVESEGPAIEEIIDEGSDAEELPLDDDEVSESFHVAFKRKPSRKYSVVHEDEEDVSLSIKKPHKQEDYEAAEIDIKIKPKRRDSVSLSEDVSLSITKEKEVEKITIIHEEEVQKGDVYYSVTFYDAEADQACDLVEGERVYVVETQGEWWFVKKHLSEDSGWVPANILMDEPQYIQFVQRKLNEKIDKLPVLEKPKSSEQPRAPKFLEKLKPITTHDGFSVVFQCKVEGYPRPQITWFRQTHIIKESIDFQMYYTEENVATLVISEVFPEDAGTFTCVAKNSAGFASSTAELTVEGPLSSHGSDRTHSISRKSLSRTSSLADILEGMPPVFAKKPKTQSVPEETDVTIDAVLAAIPEPDIKWYRNGKKVTTKENITISTTSENYIYTTTIKITKIKKKQEGRYKIVAKNSEGHATAEFTLRVRTSEKEAPEIVEPLQSTTIRKGETATLTTTIVGNPEPAIQWFKNDKPLEALSPRRNGDTYTVIIKDATTSDTGEYTVKANNSLGSAITSAFLTVQEFPDNAEPPLFVKRFEEQNIPEKTPLILRAKVTGNPIPEVTWLLNNQPLESSERVRILYDLENIELTIKETNSELDSGIYKCVATNSMGRASHGAPVNVEVDTVKFTKKLQKSYKNFERETIELECETSHSVRTKWWYNGTEISGMDHRVVIHDGRTHKLIIKNVSKNDEGNYKCTVKNQKTETIVEVDQRKLEFVKKLQDLEITEKDNAILEVEITSDTADVVWLKDGVPITDIDDKFETEKDRGVRKLLIRSTSIHDEGEYSCQLVDEECKADVTVIELPPEIITPLQDKTVTKGEKAVFEIELSKGDALAKWYKDGKEIQFSEHIQLAIDGKTQKLKIYKSDRDDQGTYTCKVGKQSSSATLTVNIPSCEWIKPLPEETVVPINTDAEFEVELSKEDAEVTWWKKDTKIESSSRYTITKSKTYRKLVVHQVTMEDQYEYTCTVEKYSLKTSSKLKVGDRPSPPRGPLEVSGMTAQSFTIQWQPPENDGNSEILEYIIESKDMKLKRDFKKIGATKGSITDFAVSELKKDHGYKFKIYARNAVGISDPYCPDETVIAGSRITPPSPPLNLTIKDLTSRSATLTWEPPENDGGSEITGYVIEKKLEFMPKWEKVYTLEAFTLEYTLENLKEKSDYIFRVYAENAIGLSAPAQTDVVQMRSLATVPSPPTPPLEIRTIGPNAIVVEWGIPESDGGAPLLGYNIAIKDTKKTMWMEIGKTPKGVQKFTIRDLQEDHEYLIRIFARNEIGLSGPLESDEPFKVLPSGDADQDDFREVTSEREPTSRSSETTTSWLRENSMDADIKSYAKGKLLRKDEYFFRIWCYATKLFK</sequence>
<dbReference type="InterPro" id="IPR013098">
    <property type="entry name" value="Ig_I-set"/>
</dbReference>
<dbReference type="InterPro" id="IPR003599">
    <property type="entry name" value="Ig_sub"/>
</dbReference>
<dbReference type="Pfam" id="PF07679">
    <property type="entry name" value="I-set"/>
    <property type="match status" value="8"/>
</dbReference>
<feature type="domain" description="Ig-like" evidence="13">
    <location>
        <begin position="1468"/>
        <end position="1536"/>
    </location>
</feature>
<evidence type="ECO:0000256" key="8">
    <source>
        <dbReference type="ARBA" id="ARBA00023242"/>
    </source>
</evidence>
<feature type="compositionally biased region" description="Basic and acidic residues" evidence="11">
    <location>
        <begin position="247"/>
        <end position="282"/>
    </location>
</feature>
<feature type="domain" description="Fibronectin type-III" evidence="14">
    <location>
        <begin position="1815"/>
        <end position="1917"/>
    </location>
</feature>
<dbReference type="FunFam" id="2.60.40.10:FF:000050">
    <property type="entry name" value="Titin isoform B"/>
    <property type="match status" value="2"/>
</dbReference>
<feature type="region of interest" description="Disordered" evidence="11">
    <location>
        <begin position="2108"/>
        <end position="2141"/>
    </location>
</feature>
<protein>
    <recommendedName>
        <fullName evidence="17">Titin</fullName>
    </recommendedName>
</protein>
<dbReference type="FunFam" id="2.60.40.10:FF:000032">
    <property type="entry name" value="palladin isoform X1"/>
    <property type="match status" value="1"/>
</dbReference>
<feature type="compositionally biased region" description="Basic and acidic residues" evidence="11">
    <location>
        <begin position="2120"/>
        <end position="2132"/>
    </location>
</feature>
<feature type="domain" description="Ig-like" evidence="13">
    <location>
        <begin position="1037"/>
        <end position="1126"/>
    </location>
</feature>
<evidence type="ECO:0000256" key="2">
    <source>
        <dbReference type="ARBA" id="ARBA00004496"/>
    </source>
</evidence>
<feature type="domain" description="Ig-like" evidence="13">
    <location>
        <begin position="1263"/>
        <end position="1348"/>
    </location>
</feature>
<dbReference type="SUPFAM" id="SSF49265">
    <property type="entry name" value="Fibronectin type III"/>
    <property type="match status" value="2"/>
</dbReference>
<dbReference type="SMART" id="SM00408">
    <property type="entry name" value="IGc2"/>
    <property type="match status" value="8"/>
</dbReference>
<dbReference type="GO" id="GO:0005634">
    <property type="term" value="C:nucleus"/>
    <property type="evidence" value="ECO:0007669"/>
    <property type="project" value="UniProtKB-SubCell"/>
</dbReference>
<dbReference type="PROSITE" id="PS50835">
    <property type="entry name" value="IG_LIKE"/>
    <property type="match status" value="8"/>
</dbReference>
<dbReference type="CDD" id="cd00096">
    <property type="entry name" value="Ig"/>
    <property type="match status" value="1"/>
</dbReference>
<evidence type="ECO:0000259" key="13">
    <source>
        <dbReference type="PROSITE" id="PS50835"/>
    </source>
</evidence>
<feature type="compositionally biased region" description="Basic and acidic residues" evidence="11">
    <location>
        <begin position="628"/>
        <end position="639"/>
    </location>
</feature>
<dbReference type="Pfam" id="PF00041">
    <property type="entry name" value="fn3"/>
    <property type="match status" value="3"/>
</dbReference>
<reference evidence="16" key="1">
    <citation type="journal article" date="2013" name="Genome Biol.">
        <title>Draft genome of the mountain pine beetle, Dendroctonus ponderosae Hopkins, a major forest pest.</title>
        <authorList>
            <person name="Keeling C.I."/>
            <person name="Yuen M.M."/>
            <person name="Liao N.Y."/>
            <person name="Docking T.R."/>
            <person name="Chan S.K."/>
            <person name="Taylor G.A."/>
            <person name="Palmquist D.L."/>
            <person name="Jackman S.D."/>
            <person name="Nguyen A."/>
            <person name="Li M."/>
            <person name="Henderson H."/>
            <person name="Janes J.K."/>
            <person name="Zhao Y."/>
            <person name="Pandoh P."/>
            <person name="Moore R."/>
            <person name="Sperling F.A."/>
            <person name="Huber D.P."/>
            <person name="Birol I."/>
            <person name="Jones S.J."/>
            <person name="Bohlmann J."/>
        </authorList>
    </citation>
    <scope>NUCLEOTIDE SEQUENCE</scope>
</reference>
<evidence type="ECO:0000256" key="3">
    <source>
        <dbReference type="ARBA" id="ARBA00006692"/>
    </source>
</evidence>
<feature type="region of interest" description="Disordered" evidence="11">
    <location>
        <begin position="1"/>
        <end position="401"/>
    </location>
</feature>
<accession>A0AAR5PDA7</accession>
<evidence type="ECO:0000259" key="14">
    <source>
        <dbReference type="PROSITE" id="PS50853"/>
    </source>
</evidence>
<name>A0AAR5PDA7_DENPD</name>
<keyword evidence="5" id="KW-0963">Cytoplasm</keyword>
<evidence type="ECO:0000256" key="5">
    <source>
        <dbReference type="ARBA" id="ARBA00022490"/>
    </source>
</evidence>
<dbReference type="Proteomes" id="UP000019118">
    <property type="component" value="Unassembled WGS sequence"/>
</dbReference>
<feature type="compositionally biased region" description="Basic and acidic residues" evidence="11">
    <location>
        <begin position="653"/>
        <end position="663"/>
    </location>
</feature>
<evidence type="ECO:0000256" key="6">
    <source>
        <dbReference type="ARBA" id="ARBA00022737"/>
    </source>
</evidence>
<keyword evidence="8" id="KW-0539">Nucleus</keyword>
<dbReference type="PROSITE" id="PS50002">
    <property type="entry name" value="SH3"/>
    <property type="match status" value="1"/>
</dbReference>
<dbReference type="GO" id="GO:0031430">
    <property type="term" value="C:M band"/>
    <property type="evidence" value="ECO:0007669"/>
    <property type="project" value="TreeGrafter"/>
</dbReference>
<keyword evidence="6" id="KW-0677">Repeat</keyword>
<dbReference type="FunFam" id="2.60.40.10:FF:000056">
    <property type="entry name" value="twitchin isoform X4"/>
    <property type="match status" value="1"/>
</dbReference>
<comment type="similarity">
    <text evidence="3">Belongs to the protein kinase superfamily. CAMK Ser/Thr protein kinase family.</text>
</comment>
<dbReference type="PROSITE" id="PS50853">
    <property type="entry name" value="FN3"/>
    <property type="match status" value="3"/>
</dbReference>
<feature type="domain" description="Fibronectin type-III" evidence="14">
    <location>
        <begin position="1918"/>
        <end position="2012"/>
    </location>
</feature>
<dbReference type="InterPro" id="IPR050964">
    <property type="entry name" value="Striated_Muscle_Regulatory"/>
</dbReference>
<dbReference type="Gene3D" id="2.60.40.10">
    <property type="entry name" value="Immunoglobulins"/>
    <property type="match status" value="11"/>
</dbReference>
<evidence type="ECO:0000256" key="7">
    <source>
        <dbReference type="ARBA" id="ARBA00023157"/>
    </source>
</evidence>
<dbReference type="InterPro" id="IPR007110">
    <property type="entry name" value="Ig-like_dom"/>
</dbReference>
<feature type="compositionally biased region" description="Basic and acidic residues" evidence="11">
    <location>
        <begin position="108"/>
        <end position="128"/>
    </location>
</feature>
<keyword evidence="9" id="KW-0393">Immunoglobulin domain</keyword>
<dbReference type="SMART" id="SM00060">
    <property type="entry name" value="FN3"/>
    <property type="match status" value="3"/>
</dbReference>
<dbReference type="PANTHER" id="PTHR13817">
    <property type="entry name" value="TITIN"/>
    <property type="match status" value="1"/>
</dbReference>
<comment type="subcellular location">
    <subcellularLocation>
        <location evidence="2">Cytoplasm</location>
    </subcellularLocation>
    <subcellularLocation>
        <location evidence="1">Nucleus</location>
    </subcellularLocation>
</comment>
<evidence type="ECO:0000313" key="15">
    <source>
        <dbReference type="EnsemblMetazoa" id="XP_019759053.1"/>
    </source>
</evidence>
<dbReference type="FunFam" id="2.60.40.10:FF:000080">
    <property type="entry name" value="Myosin light chain kinase, smooth muscle"/>
    <property type="match status" value="1"/>
</dbReference>
<dbReference type="SUPFAM" id="SSF50044">
    <property type="entry name" value="SH3-domain"/>
    <property type="match status" value="1"/>
</dbReference>
<feature type="compositionally biased region" description="Basic and acidic residues" evidence="11">
    <location>
        <begin position="346"/>
        <end position="367"/>
    </location>
</feature>
<dbReference type="SMART" id="SM00409">
    <property type="entry name" value="IG"/>
    <property type="match status" value="8"/>
</dbReference>
<feature type="compositionally biased region" description="Basic and acidic residues" evidence="11">
    <location>
        <begin position="151"/>
        <end position="161"/>
    </location>
</feature>
<feature type="compositionally biased region" description="Basic and acidic residues" evidence="11">
    <location>
        <begin position="1"/>
        <end position="14"/>
    </location>
</feature>
<evidence type="ECO:0000259" key="12">
    <source>
        <dbReference type="PROSITE" id="PS50002"/>
    </source>
</evidence>
<dbReference type="GO" id="GO:0045214">
    <property type="term" value="P:sarcomere organization"/>
    <property type="evidence" value="ECO:0007669"/>
    <property type="project" value="TreeGrafter"/>
</dbReference>
<feature type="compositionally biased region" description="Basic and acidic residues" evidence="11">
    <location>
        <begin position="454"/>
        <end position="466"/>
    </location>
</feature>
<evidence type="ECO:0000256" key="10">
    <source>
        <dbReference type="PROSITE-ProRule" id="PRU00192"/>
    </source>
</evidence>
<dbReference type="SUPFAM" id="SSF48726">
    <property type="entry name" value="Immunoglobulin"/>
    <property type="match status" value="8"/>
</dbReference>
<feature type="domain" description="SH3" evidence="12">
    <location>
        <begin position="946"/>
        <end position="1006"/>
    </location>
</feature>
<keyword evidence="4 10" id="KW-0728">SH3 domain</keyword>
<evidence type="ECO:0000313" key="16">
    <source>
        <dbReference type="Proteomes" id="UP000019118"/>
    </source>
</evidence>
<dbReference type="InterPro" id="IPR036116">
    <property type="entry name" value="FN3_sf"/>
</dbReference>
<feature type="domain" description="Ig-like" evidence="13">
    <location>
        <begin position="1720"/>
        <end position="1804"/>
    </location>
</feature>
<feature type="region of interest" description="Disordered" evidence="11">
    <location>
        <begin position="427"/>
        <end position="466"/>
    </location>
</feature>
<organism evidence="15 16">
    <name type="scientific">Dendroctonus ponderosae</name>
    <name type="common">Mountain pine beetle</name>
    <dbReference type="NCBI Taxonomy" id="77166"/>
    <lineage>
        <taxon>Eukaryota</taxon>
        <taxon>Metazoa</taxon>
        <taxon>Ecdysozoa</taxon>
        <taxon>Arthropoda</taxon>
        <taxon>Hexapoda</taxon>
        <taxon>Insecta</taxon>
        <taxon>Pterygota</taxon>
        <taxon>Neoptera</taxon>
        <taxon>Endopterygota</taxon>
        <taxon>Coleoptera</taxon>
        <taxon>Polyphaga</taxon>
        <taxon>Cucujiformia</taxon>
        <taxon>Curculionidae</taxon>
        <taxon>Scolytinae</taxon>
        <taxon>Dendroctonus</taxon>
    </lineage>
</organism>